<accession>A0AAF0ESP3</accession>
<sequence length="577" mass="61861">MPPQLPAGALADVLSGAQPWDSGRSSRSGKSNAAPRSHYFGTLLEQPVDVPSIHQALAIPEHELLDERHAAVRENTAGLVREALYVWTSSSAPPHVRSNAVQVITAIAQAVLSKPFANYTLDAVAVMVGGMEDADEVFGLLVAALDTTLRVPDQHGLQRRALHLALVCVSCAGNSSLITYFLHRDLLGAALRLAETTSHTGTAAEAALLISLLATCNTQAPANAPVAVLAPDAAATALARAAAFQPYLRVLREHAAKAALGELAPAIRTQLQQIAEAYHAKRKPDAPMPPAAAAVLLPLWLLCHVSPLFCQAAVEQTRGEALVVVFLSLASYMLTHAATNSRSSTYAQLVLHTFCALLDGGTSSPLCAALLVDDIEVEERALDRGIPSPRVRIDRVTMCRDKANPLPPHARAGPKRPRRLIVAVLDCMAVYAKYNLSRRLDIGGHVASLAVVRQVLLICAAEGVQIEYDWLELWQAIINTAAFLAARSAELSISESDVRVLATALTEVFTVAIVHADRVLQTPAETTLLVYELARRADAVRTVVRLAGGGEKLLAVLDEVDKRLEEWRTQRRSHGLA</sequence>
<reference evidence="6" key="1">
    <citation type="submission" date="2023-03" db="EMBL/GenBank/DDBJ databases">
        <title>Mating type loci evolution in Malassezia.</title>
        <authorList>
            <person name="Coelho M.A."/>
        </authorList>
    </citation>
    <scope>NUCLEOTIDE SEQUENCE</scope>
    <source>
        <strain evidence="6">CBS 11721</strain>
    </source>
</reference>
<protein>
    <recommendedName>
        <fullName evidence="5">Armadillo-like helical domain-containing protein</fullName>
    </recommendedName>
</protein>
<dbReference type="PANTHER" id="PTHR13608">
    <property type="entry name" value="ARMADILLO-LIKE HELICAL DOMAIN-CONTAINING PROTEIN 3"/>
    <property type="match status" value="1"/>
</dbReference>
<name>A0AAF0ESP3_9BASI</name>
<comment type="subcellular location">
    <subcellularLocation>
        <location evidence="1">Membrane</location>
    </subcellularLocation>
</comment>
<dbReference type="GO" id="GO:0016020">
    <property type="term" value="C:membrane"/>
    <property type="evidence" value="ECO:0007669"/>
    <property type="project" value="UniProtKB-SubCell"/>
</dbReference>
<evidence type="ECO:0000256" key="2">
    <source>
        <dbReference type="ARBA" id="ARBA00022692"/>
    </source>
</evidence>
<dbReference type="Proteomes" id="UP001219933">
    <property type="component" value="Chromosome 2"/>
</dbReference>
<dbReference type="Pfam" id="PF08427">
    <property type="entry name" value="ARMH3_C"/>
    <property type="match status" value="1"/>
</dbReference>
<evidence type="ECO:0000256" key="4">
    <source>
        <dbReference type="ARBA" id="ARBA00023136"/>
    </source>
</evidence>
<dbReference type="EMBL" id="CP119878">
    <property type="protein sequence ID" value="WFD34389.1"/>
    <property type="molecule type" value="Genomic_DNA"/>
</dbReference>
<evidence type="ECO:0000256" key="1">
    <source>
        <dbReference type="ARBA" id="ARBA00004370"/>
    </source>
</evidence>
<gene>
    <name evidence="6" type="ORF">MCUN1_001228</name>
</gene>
<evidence type="ECO:0000256" key="3">
    <source>
        <dbReference type="ARBA" id="ARBA00022989"/>
    </source>
</evidence>
<evidence type="ECO:0000313" key="7">
    <source>
        <dbReference type="Proteomes" id="UP001219933"/>
    </source>
</evidence>
<keyword evidence="3" id="KW-1133">Transmembrane helix</keyword>
<organism evidence="6 7">
    <name type="scientific">Malassezia cuniculi</name>
    <dbReference type="NCBI Taxonomy" id="948313"/>
    <lineage>
        <taxon>Eukaryota</taxon>
        <taxon>Fungi</taxon>
        <taxon>Dikarya</taxon>
        <taxon>Basidiomycota</taxon>
        <taxon>Ustilaginomycotina</taxon>
        <taxon>Malasseziomycetes</taxon>
        <taxon>Malasseziales</taxon>
        <taxon>Malasseziaceae</taxon>
        <taxon>Malassezia</taxon>
    </lineage>
</organism>
<dbReference type="InterPro" id="IPR013636">
    <property type="entry name" value="ARMH3_C"/>
</dbReference>
<feature type="domain" description="Armadillo-like helical" evidence="5">
    <location>
        <begin position="414"/>
        <end position="574"/>
    </location>
</feature>
<evidence type="ECO:0000259" key="5">
    <source>
        <dbReference type="SMART" id="SM01158"/>
    </source>
</evidence>
<dbReference type="SMART" id="SM01158">
    <property type="entry name" value="DUF1741"/>
    <property type="match status" value="1"/>
</dbReference>
<dbReference type="InterPro" id="IPR039868">
    <property type="entry name" value="ARMD3-like"/>
</dbReference>
<keyword evidence="7" id="KW-1185">Reference proteome</keyword>
<dbReference type="AlphaFoldDB" id="A0AAF0ESP3"/>
<keyword evidence="4" id="KW-0472">Membrane</keyword>
<evidence type="ECO:0000313" key="6">
    <source>
        <dbReference type="EMBL" id="WFD34389.1"/>
    </source>
</evidence>
<proteinExistence type="predicted"/>
<keyword evidence="2" id="KW-0812">Transmembrane</keyword>
<dbReference type="PANTHER" id="PTHR13608:SF3">
    <property type="entry name" value="ARMADILLO-LIKE HELICAL DOMAIN-CONTAINING PROTEIN 3"/>
    <property type="match status" value="1"/>
</dbReference>
<dbReference type="GO" id="GO:0005829">
    <property type="term" value="C:cytosol"/>
    <property type="evidence" value="ECO:0007669"/>
    <property type="project" value="TreeGrafter"/>
</dbReference>